<accession>A0AA40DLK2</accession>
<dbReference type="PANTHER" id="PTHR47657">
    <property type="entry name" value="STEROL REGULATORY ELEMENT-BINDING PROTEIN ECM22"/>
    <property type="match status" value="1"/>
</dbReference>
<evidence type="ECO:0000313" key="5">
    <source>
        <dbReference type="Proteomes" id="UP001172102"/>
    </source>
</evidence>
<dbReference type="InterPro" id="IPR052400">
    <property type="entry name" value="Zn2-C6_fungal_TF"/>
</dbReference>
<evidence type="ECO:0000313" key="4">
    <source>
        <dbReference type="EMBL" id="KAK0708184.1"/>
    </source>
</evidence>
<feature type="region of interest" description="Disordered" evidence="2">
    <location>
        <begin position="1"/>
        <end position="37"/>
    </location>
</feature>
<dbReference type="EMBL" id="JAUKUA010000006">
    <property type="protein sequence ID" value="KAK0708184.1"/>
    <property type="molecule type" value="Genomic_DNA"/>
</dbReference>
<feature type="compositionally biased region" description="Basic residues" evidence="2">
    <location>
        <begin position="20"/>
        <end position="37"/>
    </location>
</feature>
<evidence type="ECO:0000256" key="2">
    <source>
        <dbReference type="SAM" id="MobiDB-lite"/>
    </source>
</evidence>
<dbReference type="AlphaFoldDB" id="A0AA40DLK2"/>
<reference evidence="4" key="1">
    <citation type="submission" date="2023-06" db="EMBL/GenBank/DDBJ databases">
        <title>Genome-scale phylogeny and comparative genomics of the fungal order Sordariales.</title>
        <authorList>
            <consortium name="Lawrence Berkeley National Laboratory"/>
            <person name="Hensen N."/>
            <person name="Bonometti L."/>
            <person name="Westerberg I."/>
            <person name="Brannstrom I.O."/>
            <person name="Guillou S."/>
            <person name="Cros-Aarteil S."/>
            <person name="Calhoun S."/>
            <person name="Haridas S."/>
            <person name="Kuo A."/>
            <person name="Mondo S."/>
            <person name="Pangilinan J."/>
            <person name="Riley R."/>
            <person name="Labutti K."/>
            <person name="Andreopoulos B."/>
            <person name="Lipzen A."/>
            <person name="Chen C."/>
            <person name="Yanf M."/>
            <person name="Daum C."/>
            <person name="Ng V."/>
            <person name="Clum A."/>
            <person name="Steindorff A."/>
            <person name="Ohm R."/>
            <person name="Martin F."/>
            <person name="Silar P."/>
            <person name="Natvig D."/>
            <person name="Lalanne C."/>
            <person name="Gautier V."/>
            <person name="Ament-Velasquez S.L."/>
            <person name="Kruys A."/>
            <person name="Hutchinson M.I."/>
            <person name="Powell A.J."/>
            <person name="Barry K."/>
            <person name="Miller A.N."/>
            <person name="Grigoriev I.V."/>
            <person name="Debuchy R."/>
            <person name="Gladieux P."/>
            <person name="Thoren M.H."/>
            <person name="Johannesson H."/>
        </authorList>
    </citation>
    <scope>NUCLEOTIDE SEQUENCE</scope>
    <source>
        <strain evidence="4">SMH4607-1</strain>
    </source>
</reference>
<dbReference type="InterPro" id="IPR021858">
    <property type="entry name" value="Fun_TF"/>
</dbReference>
<dbReference type="PROSITE" id="PS50048">
    <property type="entry name" value="ZN2_CY6_FUNGAL_2"/>
    <property type="match status" value="1"/>
</dbReference>
<evidence type="ECO:0000259" key="3">
    <source>
        <dbReference type="PROSITE" id="PS50048"/>
    </source>
</evidence>
<organism evidence="4 5">
    <name type="scientific">Lasiosphaeris hirsuta</name>
    <dbReference type="NCBI Taxonomy" id="260670"/>
    <lineage>
        <taxon>Eukaryota</taxon>
        <taxon>Fungi</taxon>
        <taxon>Dikarya</taxon>
        <taxon>Ascomycota</taxon>
        <taxon>Pezizomycotina</taxon>
        <taxon>Sordariomycetes</taxon>
        <taxon>Sordariomycetidae</taxon>
        <taxon>Sordariales</taxon>
        <taxon>Lasiosphaeriaceae</taxon>
        <taxon>Lasiosphaeris</taxon>
    </lineage>
</organism>
<comment type="caution">
    <text evidence="4">The sequence shown here is derived from an EMBL/GenBank/DDBJ whole genome shotgun (WGS) entry which is preliminary data.</text>
</comment>
<dbReference type="Pfam" id="PF11951">
    <property type="entry name" value="Fungal_trans_2"/>
    <property type="match status" value="1"/>
</dbReference>
<keyword evidence="1" id="KW-0539">Nucleus</keyword>
<gene>
    <name evidence="4" type="ORF">B0H67DRAFT_603219</name>
</gene>
<feature type="compositionally biased region" description="Polar residues" evidence="2">
    <location>
        <begin position="1"/>
        <end position="17"/>
    </location>
</feature>
<dbReference type="PANTHER" id="PTHR47657:SF7">
    <property type="entry name" value="STEROL REGULATORY ELEMENT-BINDING PROTEIN ECM22"/>
    <property type="match status" value="1"/>
</dbReference>
<dbReference type="Gene3D" id="4.10.240.10">
    <property type="entry name" value="Zn(2)-C6 fungal-type DNA-binding domain"/>
    <property type="match status" value="1"/>
</dbReference>
<dbReference type="Proteomes" id="UP001172102">
    <property type="component" value="Unassembled WGS sequence"/>
</dbReference>
<name>A0AA40DLK2_9PEZI</name>
<dbReference type="GO" id="GO:0000981">
    <property type="term" value="F:DNA-binding transcription factor activity, RNA polymerase II-specific"/>
    <property type="evidence" value="ECO:0007669"/>
    <property type="project" value="InterPro"/>
</dbReference>
<dbReference type="SMART" id="SM00066">
    <property type="entry name" value="GAL4"/>
    <property type="match status" value="1"/>
</dbReference>
<feature type="domain" description="Zn(2)-C6 fungal-type" evidence="3">
    <location>
        <begin position="36"/>
        <end position="66"/>
    </location>
</feature>
<proteinExistence type="predicted"/>
<dbReference type="InterPro" id="IPR036864">
    <property type="entry name" value="Zn2-C6_fun-type_DNA-bd_sf"/>
</dbReference>
<keyword evidence="5" id="KW-1185">Reference proteome</keyword>
<protein>
    <recommendedName>
        <fullName evidence="3">Zn(2)-C6 fungal-type domain-containing protein</fullName>
    </recommendedName>
</protein>
<dbReference type="Pfam" id="PF00172">
    <property type="entry name" value="Zn_clus"/>
    <property type="match status" value="1"/>
</dbReference>
<dbReference type="GO" id="GO:0008270">
    <property type="term" value="F:zinc ion binding"/>
    <property type="evidence" value="ECO:0007669"/>
    <property type="project" value="InterPro"/>
</dbReference>
<dbReference type="PROSITE" id="PS00463">
    <property type="entry name" value="ZN2_CY6_FUNGAL_1"/>
    <property type="match status" value="1"/>
</dbReference>
<dbReference type="InterPro" id="IPR001138">
    <property type="entry name" value="Zn2Cys6_DnaBD"/>
</dbReference>
<sequence>MPIHQTARSQKSYNEPNISIRRRPIPKKGHTKSRRGCNNCKRRKVKCQETLPECANCKRLGLGCVYPEPHQSHQYPSTPSPSAALQSTPITFTMEDLRYFHHYLTTAYPPLPMGGDAIWKDVAALSHNFDYLIHAMLGLGASHLNLYSGDCSSQALEHRVKAIQSLNQALSKPCSSRAEGDARFAAIMALTFQSSCMPEGMNEFLTMVRGCHVIAGTGMLSFEDSLFRSFTQQGYTDSLRRQYAMGSHDFTLEPETEIRFDEFVVSLRALAPLCSSPLELKFLAVTERSAKMAKTFPLEAFAEFTTQYSMVRSASNEEFGPLTDPTNFPAQILLIHFILIEYAIGEIALGEANKRFAFRRRACLAWVDQLLKSLPEEYESYIQWSVKYSNVLAAYRF</sequence>
<evidence type="ECO:0000256" key="1">
    <source>
        <dbReference type="ARBA" id="ARBA00023242"/>
    </source>
</evidence>
<dbReference type="SUPFAM" id="SSF57701">
    <property type="entry name" value="Zn2/Cys6 DNA-binding domain"/>
    <property type="match status" value="1"/>
</dbReference>
<dbReference type="CDD" id="cd00067">
    <property type="entry name" value="GAL4"/>
    <property type="match status" value="1"/>
</dbReference>